<name>A0AC34F6T5_9BILA</name>
<dbReference type="WBParaSite" id="ES5_v2.g12946.t1">
    <property type="protein sequence ID" value="ES5_v2.g12946.t1"/>
    <property type="gene ID" value="ES5_v2.g12946"/>
</dbReference>
<accession>A0AC34F6T5</accession>
<sequence>MPFENTAGAFTVALDRIMKENLLPAGTNFTLYWRYEECMESTSMGYSLELIHDIGVDVLFAPPCIDGSLVSGHVGTYFNIPVMLWGMTFDSEFANVNTFPTVMSVISNYKDLYWRYEECMESTSMGYSLELIHNIGVDVLFAPPCIDGSLVSGHVGTYYNIPVMLWGMTFDSEFANVNTFPTVMSVISNYKDMGNVICDLLKYYDWTSFALIYQADEDGSCFSFQEDIEAISQQRENCLIGYQEPVDSWAEADIKFTINQLKNNARIIVLCFDDNIQQRQFAITLAENGMNTNEYLYIIPDADMKIAVGLEETPWWIDTSGATTNKDAAAKTIGLHSLVLANLQVAADTGKNYETQFANFSQKVMSKMSEWPFYCTTCNRGQNASAYSSTLYDVVYLYGLILSNTIKQYGLNSTIYRNGRLITKDSDIEFEGMSGPVKLGPDGVRDSTYSIFGYDDSGKRIQYLSFATSDKGIQVTKYYTDAGTTVWRFHGGKVPLSRPLCGYDGKGCPVDILKEYLGYFVAGIIIIILFILGVIYGIFYFFNLRTKEIERQNQLWQISVNSLALPSSKSKAGSMFSLQSGPSTNSSKFTFDSVKSNKNFFVYVLHGERVMGIKHTISAKFDAAEMAELRQMRQIDHANINKFIGVTVDSPELISIWRFCSRGTIQDIINSSTFQLDGFFMYSLIRDLTEGLAFLHSIFLNCHGYLRSTNCMIDDRWQVKISDYGLKEFRIAEKRESPELLWSAPEILRAEGNAVSKAADVYSFAVICSEIVNMKPPFEPGDHHDPEEIVYLVKKGGRMLCRPPLEPASQDISPALLHLIKDCWNEIPADRPRMETVKTLLKSMNTGKSSNLMDHVFNMLESYAGSLEEEVEERMKELVEEKKKSDLLLYRMLPKQVAEKLKLGQSVEPETFDCVTIFFSDVVSFTTLASRCTPLQVVNLLNDLYTVFDGIIAEHDVYKVETIGDGYLCASGLPHRNGNEHGRHIANMSLGLMKSLDRYTIPHLPGERISLRIGIHTGGVVTGVVGLAMPRFCLFGDTVNTASRMESNGKPNKIHMSEDANRFLTKVVGGYYTQSRGEVIIKGKGVMETYWLIGLESDPEVQRQMSAFEATLKKEEAQIAKIDDELQSLV</sequence>
<dbReference type="Proteomes" id="UP000887579">
    <property type="component" value="Unplaced"/>
</dbReference>
<organism evidence="1 2">
    <name type="scientific">Panagrolaimus sp. ES5</name>
    <dbReference type="NCBI Taxonomy" id="591445"/>
    <lineage>
        <taxon>Eukaryota</taxon>
        <taxon>Metazoa</taxon>
        <taxon>Ecdysozoa</taxon>
        <taxon>Nematoda</taxon>
        <taxon>Chromadorea</taxon>
        <taxon>Rhabditida</taxon>
        <taxon>Tylenchina</taxon>
        <taxon>Panagrolaimomorpha</taxon>
        <taxon>Panagrolaimoidea</taxon>
        <taxon>Panagrolaimidae</taxon>
        <taxon>Panagrolaimus</taxon>
    </lineage>
</organism>
<protein>
    <submittedName>
        <fullName evidence="2">Guanylate cyclase</fullName>
    </submittedName>
</protein>
<evidence type="ECO:0000313" key="2">
    <source>
        <dbReference type="WBParaSite" id="ES5_v2.g12946.t1"/>
    </source>
</evidence>
<proteinExistence type="predicted"/>
<reference evidence="2" key="1">
    <citation type="submission" date="2022-11" db="UniProtKB">
        <authorList>
            <consortium name="WormBaseParasite"/>
        </authorList>
    </citation>
    <scope>IDENTIFICATION</scope>
</reference>
<evidence type="ECO:0000313" key="1">
    <source>
        <dbReference type="Proteomes" id="UP000887579"/>
    </source>
</evidence>